<evidence type="ECO:0000256" key="3">
    <source>
        <dbReference type="ARBA" id="ARBA00023125"/>
    </source>
</evidence>
<evidence type="ECO:0000256" key="1">
    <source>
        <dbReference type="ARBA" id="ARBA00009437"/>
    </source>
</evidence>
<feature type="domain" description="HTH lysR-type" evidence="5">
    <location>
        <begin position="1"/>
        <end position="58"/>
    </location>
</feature>
<evidence type="ECO:0000313" key="8">
    <source>
        <dbReference type="Proteomes" id="UP000037269"/>
    </source>
</evidence>
<dbReference type="GO" id="GO:0003700">
    <property type="term" value="F:DNA-binding transcription factor activity"/>
    <property type="evidence" value="ECO:0007669"/>
    <property type="project" value="InterPro"/>
</dbReference>
<evidence type="ECO:0000256" key="4">
    <source>
        <dbReference type="ARBA" id="ARBA00023163"/>
    </source>
</evidence>
<dbReference type="AlphaFoldDB" id="A0A0D1XU70"/>
<dbReference type="InterPro" id="IPR036390">
    <property type="entry name" value="WH_DNA-bd_sf"/>
</dbReference>
<dbReference type="Pfam" id="PF03466">
    <property type="entry name" value="LysR_substrate"/>
    <property type="match status" value="1"/>
</dbReference>
<sequence length="290" mass="34228">MDERDCLLLQYLFEEKNITKAAEHLYITPAALLYRLRQIEKKFGVHITIKNGNKITITPEGEYLIHRAKHSLWEWRKTKDYLLNMGNEVQGTLRIGVSRVIAYYQLPTILLNFLNMYPKVNPNVDTGLSDEIFKLLQNEKIHLGIVRGDYKWSGPKYLLKKENICIISKDKMNINDLPKIPRINYKLYSSLDEQINHWWNEKFNRPPLITMQVDNYETCKEMARRGLGYAIIPSIFLNPDDRMYTIDLMLESGQLITLNTWIFYTESSLQLATVRKFIDYIHSLDLNEKF</sequence>
<dbReference type="PANTHER" id="PTHR30126">
    <property type="entry name" value="HTH-TYPE TRANSCRIPTIONAL REGULATOR"/>
    <property type="match status" value="1"/>
</dbReference>
<dbReference type="STRING" id="47500.AF333_18420"/>
<name>A0A0D1XU70_ANEMI</name>
<evidence type="ECO:0000313" key="9">
    <source>
        <dbReference type="Proteomes" id="UP000182836"/>
    </source>
</evidence>
<reference evidence="6 8" key="1">
    <citation type="submission" date="2015-07" db="EMBL/GenBank/DDBJ databases">
        <title>Fjat-14205 dsm 2895.</title>
        <authorList>
            <person name="Liu B."/>
            <person name="Wang J."/>
            <person name="Zhu Y."/>
            <person name="Liu G."/>
            <person name="Chen Q."/>
            <person name="Chen Z."/>
            <person name="Lan J."/>
            <person name="Che J."/>
            <person name="Ge C."/>
            <person name="Shi H."/>
            <person name="Pan Z."/>
            <person name="Liu X."/>
        </authorList>
    </citation>
    <scope>NUCLEOTIDE SEQUENCE [LARGE SCALE GENOMIC DNA]</scope>
    <source>
        <strain evidence="6 8">DSM 2895</strain>
    </source>
</reference>
<dbReference type="GeneID" id="42307132"/>
<reference evidence="7 9" key="2">
    <citation type="submission" date="2016-10" db="EMBL/GenBank/DDBJ databases">
        <authorList>
            <person name="de Groot N.N."/>
        </authorList>
    </citation>
    <scope>NUCLEOTIDE SEQUENCE [LARGE SCALE GENOMIC DNA]</scope>
    <source>
        <strain evidence="7 9">DSM 2895</strain>
    </source>
</reference>
<dbReference type="PATRIC" id="fig|47500.8.peg.5102"/>
<evidence type="ECO:0000256" key="2">
    <source>
        <dbReference type="ARBA" id="ARBA00023015"/>
    </source>
</evidence>
<evidence type="ECO:0000313" key="6">
    <source>
        <dbReference type="EMBL" id="KON97142.1"/>
    </source>
</evidence>
<dbReference type="PANTHER" id="PTHR30126:SF78">
    <property type="entry name" value="HTH LYSR-TYPE DOMAIN-CONTAINING PROTEIN"/>
    <property type="match status" value="1"/>
</dbReference>
<dbReference type="GO" id="GO:0000976">
    <property type="term" value="F:transcription cis-regulatory region binding"/>
    <property type="evidence" value="ECO:0007669"/>
    <property type="project" value="TreeGrafter"/>
</dbReference>
<dbReference type="Proteomes" id="UP000037269">
    <property type="component" value="Unassembled WGS sequence"/>
</dbReference>
<dbReference type="SUPFAM" id="SSF53850">
    <property type="entry name" value="Periplasmic binding protein-like II"/>
    <property type="match status" value="1"/>
</dbReference>
<organism evidence="6 8">
    <name type="scientific">Aneurinibacillus migulanus</name>
    <name type="common">Bacillus migulanus</name>
    <dbReference type="NCBI Taxonomy" id="47500"/>
    <lineage>
        <taxon>Bacteria</taxon>
        <taxon>Bacillati</taxon>
        <taxon>Bacillota</taxon>
        <taxon>Bacilli</taxon>
        <taxon>Bacillales</taxon>
        <taxon>Paenibacillaceae</taxon>
        <taxon>Aneurinibacillus group</taxon>
        <taxon>Aneurinibacillus</taxon>
    </lineage>
</organism>
<keyword evidence="3 7" id="KW-0238">DNA-binding</keyword>
<dbReference type="InterPro" id="IPR005119">
    <property type="entry name" value="LysR_subst-bd"/>
</dbReference>
<accession>A0A0D1XU70</accession>
<dbReference type="EMBL" id="LGUG01000004">
    <property type="protein sequence ID" value="KON97142.1"/>
    <property type="molecule type" value="Genomic_DNA"/>
</dbReference>
<dbReference type="Gene3D" id="1.10.10.10">
    <property type="entry name" value="Winged helix-like DNA-binding domain superfamily/Winged helix DNA-binding domain"/>
    <property type="match status" value="1"/>
</dbReference>
<dbReference type="InterPro" id="IPR036388">
    <property type="entry name" value="WH-like_DNA-bd_sf"/>
</dbReference>
<dbReference type="Proteomes" id="UP000182836">
    <property type="component" value="Unassembled WGS sequence"/>
</dbReference>
<dbReference type="Gene3D" id="3.40.190.290">
    <property type="match status" value="1"/>
</dbReference>
<dbReference type="Pfam" id="PF00126">
    <property type="entry name" value="HTH_1"/>
    <property type="match status" value="1"/>
</dbReference>
<dbReference type="SUPFAM" id="SSF46785">
    <property type="entry name" value="Winged helix' DNA-binding domain"/>
    <property type="match status" value="1"/>
</dbReference>
<evidence type="ECO:0000313" key="7">
    <source>
        <dbReference type="EMBL" id="SDJ96425.1"/>
    </source>
</evidence>
<dbReference type="InterPro" id="IPR000847">
    <property type="entry name" value="LysR_HTH_N"/>
</dbReference>
<keyword evidence="8" id="KW-1185">Reference proteome</keyword>
<dbReference type="OrthoDB" id="107670at2"/>
<gene>
    <name evidence="6" type="ORF">AF333_18420</name>
    <name evidence="7" type="ORF">SAMN04487909_13420</name>
</gene>
<dbReference type="PROSITE" id="PS50931">
    <property type="entry name" value="HTH_LYSR"/>
    <property type="match status" value="1"/>
</dbReference>
<protein>
    <submittedName>
        <fullName evidence="7">DNA-binding transcriptional regulator, LysR family</fullName>
    </submittedName>
    <submittedName>
        <fullName evidence="6">LysR family transcriptional regulator</fullName>
    </submittedName>
</protein>
<dbReference type="EMBL" id="FNED01000034">
    <property type="protein sequence ID" value="SDJ96425.1"/>
    <property type="molecule type" value="Genomic_DNA"/>
</dbReference>
<proteinExistence type="inferred from homology"/>
<comment type="similarity">
    <text evidence="1">Belongs to the LysR transcriptional regulatory family.</text>
</comment>
<dbReference type="CDD" id="cd05466">
    <property type="entry name" value="PBP2_LTTR_substrate"/>
    <property type="match status" value="1"/>
</dbReference>
<keyword evidence="2" id="KW-0805">Transcription regulation</keyword>
<dbReference type="RefSeq" id="WP_043064891.1">
    <property type="nucleotide sequence ID" value="NZ_BJOA01000099.1"/>
</dbReference>
<evidence type="ECO:0000259" key="5">
    <source>
        <dbReference type="PROSITE" id="PS50931"/>
    </source>
</evidence>
<keyword evidence="4" id="KW-0804">Transcription</keyword>